<evidence type="ECO:0000313" key="3">
    <source>
        <dbReference type="EMBL" id="MDQ0323623.1"/>
    </source>
</evidence>
<sequence length="449" mass="46890">MLLVMSEYCGPLNDSDYQRIRSNGAAAIAGEQGGQSVMALNSPHQPLNMYEMGFRQYDAGSVPVLEFGEIMIDHLPVQTATLRWSATEYVRFEASTVHPEIGPIYEYAYGFADGIQVYTFLGQLSDIATAADGHIFLEGEPILVEGNAALEAVALSGDGFALFELLFNGYPDQVQVPGQSRTLVSGSTGNDLLFGLEYSDTLRGSGGNDELIGNEGNDFLYGDGVGILVEPGDDALDGGPGADRMEGGLGADTYYIDNSGDEIVEEDGGTEDWGNQAFTSVSYTLAAGVMVQTLSTTDQSGTDAIDLTGNERDNWLVGNAGNNNLSGGEDDDVLQGLGGSDILTGGPGNDIFCFSALLYPPTPVAVVTDFTTAELDTVALDGTVFAGLTTGVLASAAFRIGTSAEDADDRIVYNAATGALTYDSNGGTGGGDTIFAMLPVGLALNNTDF</sequence>
<comment type="subcellular location">
    <subcellularLocation>
        <location evidence="1">Secreted</location>
    </subcellularLocation>
</comment>
<proteinExistence type="predicted"/>
<accession>A0ABU0BZD8</accession>
<evidence type="ECO:0000256" key="1">
    <source>
        <dbReference type="ARBA" id="ARBA00004613"/>
    </source>
</evidence>
<dbReference type="InterPro" id="IPR001343">
    <property type="entry name" value="Hemolysn_Ca-bd"/>
</dbReference>
<dbReference type="Pfam" id="PF00353">
    <property type="entry name" value="HemolysinCabind"/>
    <property type="match status" value="3"/>
</dbReference>
<dbReference type="InterPro" id="IPR050557">
    <property type="entry name" value="RTX_toxin/Mannuronan_C5-epim"/>
</dbReference>
<organism evidence="3 4">
    <name type="scientific">Pararhizobium capsulatum DSM 1112</name>
    <dbReference type="NCBI Taxonomy" id="1121113"/>
    <lineage>
        <taxon>Bacteria</taxon>
        <taxon>Pseudomonadati</taxon>
        <taxon>Pseudomonadota</taxon>
        <taxon>Alphaproteobacteria</taxon>
        <taxon>Hyphomicrobiales</taxon>
        <taxon>Rhizobiaceae</taxon>
        <taxon>Rhizobium/Agrobacterium group</taxon>
        <taxon>Pararhizobium</taxon>
    </lineage>
</organism>
<dbReference type="PRINTS" id="PR00313">
    <property type="entry name" value="CABNDNGRPT"/>
</dbReference>
<dbReference type="PROSITE" id="PS00330">
    <property type="entry name" value="HEMOLYSIN_CALCIUM"/>
    <property type="match status" value="1"/>
</dbReference>
<comment type="caution">
    <text evidence="3">The sequence shown here is derived from an EMBL/GenBank/DDBJ whole genome shotgun (WGS) entry which is preliminary data.</text>
</comment>
<gene>
    <name evidence="3" type="ORF">QO002_005830</name>
</gene>
<keyword evidence="2" id="KW-0964">Secreted</keyword>
<dbReference type="InterPro" id="IPR018511">
    <property type="entry name" value="Hemolysin-typ_Ca-bd_CS"/>
</dbReference>
<evidence type="ECO:0000256" key="2">
    <source>
        <dbReference type="ARBA" id="ARBA00022525"/>
    </source>
</evidence>
<reference evidence="3 4" key="1">
    <citation type="submission" date="2023-07" db="EMBL/GenBank/DDBJ databases">
        <title>Genomic Encyclopedia of Type Strains, Phase IV (KMG-IV): sequencing the most valuable type-strain genomes for metagenomic binning, comparative biology and taxonomic classification.</title>
        <authorList>
            <person name="Goeker M."/>
        </authorList>
    </citation>
    <scope>NUCLEOTIDE SEQUENCE [LARGE SCALE GENOMIC DNA]</scope>
    <source>
        <strain evidence="3 4">DSM 1112</strain>
    </source>
</reference>
<dbReference type="PANTHER" id="PTHR38340">
    <property type="entry name" value="S-LAYER PROTEIN"/>
    <property type="match status" value="1"/>
</dbReference>
<feature type="non-terminal residue" evidence="3">
    <location>
        <position position="449"/>
    </location>
</feature>
<keyword evidence="4" id="KW-1185">Reference proteome</keyword>
<dbReference type="Gene3D" id="2.150.10.10">
    <property type="entry name" value="Serralysin-like metalloprotease, C-terminal"/>
    <property type="match status" value="1"/>
</dbReference>
<dbReference type="Proteomes" id="UP001230207">
    <property type="component" value="Unassembled WGS sequence"/>
</dbReference>
<evidence type="ECO:0000313" key="4">
    <source>
        <dbReference type="Proteomes" id="UP001230207"/>
    </source>
</evidence>
<dbReference type="RefSeq" id="WP_307236312.1">
    <property type="nucleotide sequence ID" value="NZ_JAUSVF010000004.1"/>
</dbReference>
<dbReference type="PANTHER" id="PTHR38340:SF1">
    <property type="entry name" value="S-LAYER PROTEIN"/>
    <property type="match status" value="1"/>
</dbReference>
<dbReference type="SUPFAM" id="SSF51120">
    <property type="entry name" value="beta-Roll"/>
    <property type="match status" value="2"/>
</dbReference>
<evidence type="ECO:0008006" key="5">
    <source>
        <dbReference type="Google" id="ProtNLM"/>
    </source>
</evidence>
<dbReference type="EMBL" id="JAUSVF010000004">
    <property type="protein sequence ID" value="MDQ0323623.1"/>
    <property type="molecule type" value="Genomic_DNA"/>
</dbReference>
<name>A0ABU0BZD8_9HYPH</name>
<dbReference type="InterPro" id="IPR011049">
    <property type="entry name" value="Serralysin-like_metalloprot_C"/>
</dbReference>
<protein>
    <recommendedName>
        <fullName evidence="5">Hemolysin-type calcium-binding repeat-containing protein</fullName>
    </recommendedName>
</protein>